<organism evidence="2 3">
    <name type="scientific">Agrocybe chaxingu</name>
    <dbReference type="NCBI Taxonomy" id="84603"/>
    <lineage>
        <taxon>Eukaryota</taxon>
        <taxon>Fungi</taxon>
        <taxon>Dikarya</taxon>
        <taxon>Basidiomycota</taxon>
        <taxon>Agaricomycotina</taxon>
        <taxon>Agaricomycetes</taxon>
        <taxon>Agaricomycetidae</taxon>
        <taxon>Agaricales</taxon>
        <taxon>Agaricineae</taxon>
        <taxon>Strophariaceae</taxon>
        <taxon>Agrocybe</taxon>
    </lineage>
</organism>
<proteinExistence type="predicted"/>
<feature type="compositionally biased region" description="Basic and acidic residues" evidence="1">
    <location>
        <begin position="286"/>
        <end position="303"/>
    </location>
</feature>
<feature type="compositionally biased region" description="Basic and acidic residues" evidence="1">
    <location>
        <begin position="315"/>
        <end position="333"/>
    </location>
</feature>
<evidence type="ECO:0000313" key="3">
    <source>
        <dbReference type="Proteomes" id="UP001148786"/>
    </source>
</evidence>
<feature type="compositionally biased region" description="Polar residues" evidence="1">
    <location>
        <begin position="304"/>
        <end position="314"/>
    </location>
</feature>
<feature type="compositionally biased region" description="Polar residues" evidence="1">
    <location>
        <begin position="203"/>
        <end position="244"/>
    </location>
</feature>
<keyword evidence="3" id="KW-1185">Reference proteome</keyword>
<accession>A0A9W8MQF7</accession>
<evidence type="ECO:0000256" key="1">
    <source>
        <dbReference type="SAM" id="MobiDB-lite"/>
    </source>
</evidence>
<feature type="compositionally biased region" description="Low complexity" evidence="1">
    <location>
        <begin position="21"/>
        <end position="32"/>
    </location>
</feature>
<feature type="compositionally biased region" description="Pro residues" evidence="1">
    <location>
        <begin position="249"/>
        <end position="264"/>
    </location>
</feature>
<dbReference type="AlphaFoldDB" id="A0A9W8MQF7"/>
<protein>
    <submittedName>
        <fullName evidence="2">Uncharacterized protein</fullName>
    </submittedName>
</protein>
<feature type="region of interest" description="Disordered" evidence="1">
    <location>
        <begin position="172"/>
        <end position="341"/>
    </location>
</feature>
<dbReference type="Proteomes" id="UP001148786">
    <property type="component" value="Unassembled WGS sequence"/>
</dbReference>
<sequence length="341" mass="36569">MPKKSTSSTPSKTRATGRKASPYVSLSPSRSLSLPLSFSHMPAYLSDDSLSDVLAQRRRKAAVDKTTVEKGISKAYPASSAKNAKRVRPQSDEDSSDVEIVRHRKVKKSAVGDDIPAVRMPPRRDSGSDSDASPTDMEIDGPEDVTPTPKRMFVIVSFVYVVQPGPYGQIPCSPTLSPGCAGKATATDRRHKEAGSSDDDATPQVSQRQSGRKATTVISDKQNRSSSRRGQATPASLADDTTSDLGFMSPPPVRRPDPATPHPPLRSEDPFEEEETPCKAAPAAKGNKDKGKVRARDNDEGTSPRKSTAATTKESWNKDAGKARAQDNDERTSPRKSAAAA</sequence>
<feature type="compositionally biased region" description="Basic and acidic residues" evidence="1">
    <location>
        <begin position="61"/>
        <end position="72"/>
    </location>
</feature>
<reference evidence="2" key="1">
    <citation type="submission" date="2022-07" db="EMBL/GenBank/DDBJ databases">
        <title>Genome Sequence of Agrocybe chaxingu.</title>
        <authorList>
            <person name="Buettner E."/>
        </authorList>
    </citation>
    <scope>NUCLEOTIDE SEQUENCE</scope>
    <source>
        <strain evidence="2">MP-N11</strain>
    </source>
</reference>
<gene>
    <name evidence="2" type="ORF">NLJ89_g10930</name>
</gene>
<name>A0A9W8MQF7_9AGAR</name>
<feature type="compositionally biased region" description="Basic and acidic residues" evidence="1">
    <location>
        <begin position="186"/>
        <end position="195"/>
    </location>
</feature>
<feature type="region of interest" description="Disordered" evidence="1">
    <location>
        <begin position="1"/>
        <end position="32"/>
    </location>
</feature>
<dbReference type="EMBL" id="JANKHO010002217">
    <property type="protein sequence ID" value="KAJ3493813.1"/>
    <property type="molecule type" value="Genomic_DNA"/>
</dbReference>
<feature type="compositionally biased region" description="Low complexity" evidence="1">
    <location>
        <begin position="1"/>
        <end position="13"/>
    </location>
</feature>
<evidence type="ECO:0000313" key="2">
    <source>
        <dbReference type="EMBL" id="KAJ3493813.1"/>
    </source>
</evidence>
<feature type="region of interest" description="Disordered" evidence="1">
    <location>
        <begin position="57"/>
        <end position="148"/>
    </location>
</feature>
<comment type="caution">
    <text evidence="2">The sequence shown here is derived from an EMBL/GenBank/DDBJ whole genome shotgun (WGS) entry which is preliminary data.</text>
</comment>